<gene>
    <name evidence="7" type="ORF">FSB76_07460</name>
</gene>
<feature type="domain" description="PIN" evidence="6">
    <location>
        <begin position="11"/>
        <end position="126"/>
    </location>
</feature>
<name>A0A5B8VYX1_9SPHI</name>
<proteinExistence type="predicted"/>
<reference evidence="7 8" key="1">
    <citation type="journal article" date="2013" name="J. Microbiol.">
        <title>Mucilaginibacter ginsenosidivorax sp. nov., with ginsenoside converting activity isolated from sediment.</title>
        <authorList>
            <person name="Kim J.K."/>
            <person name="Choi T.E."/>
            <person name="Liu Q.M."/>
            <person name="Park H.Y."/>
            <person name="Yi T.H."/>
            <person name="Yoon M.H."/>
            <person name="Kim S.C."/>
            <person name="Im W.T."/>
        </authorList>
    </citation>
    <scope>NUCLEOTIDE SEQUENCE [LARGE SCALE GENOMIC DNA]</scope>
    <source>
        <strain evidence="7 8">KHI28</strain>
    </source>
</reference>
<evidence type="ECO:0000256" key="5">
    <source>
        <dbReference type="ARBA" id="ARBA00022842"/>
    </source>
</evidence>
<evidence type="ECO:0000256" key="3">
    <source>
        <dbReference type="ARBA" id="ARBA00022723"/>
    </source>
</evidence>
<protein>
    <submittedName>
        <fullName evidence="7">PIN domain nuclease</fullName>
    </submittedName>
</protein>
<dbReference type="EMBL" id="CP042437">
    <property type="protein sequence ID" value="QEC75795.1"/>
    <property type="molecule type" value="Genomic_DNA"/>
</dbReference>
<dbReference type="PANTHER" id="PTHR42740:SF1">
    <property type="entry name" value="RIBONUCLEASE VAPC3"/>
    <property type="match status" value="1"/>
</dbReference>
<dbReference type="AlphaFoldDB" id="A0A5B8VYX1"/>
<dbReference type="OrthoDB" id="9811788at2"/>
<dbReference type="Proteomes" id="UP000321362">
    <property type="component" value="Chromosome"/>
</dbReference>
<evidence type="ECO:0000313" key="7">
    <source>
        <dbReference type="EMBL" id="QEC75795.1"/>
    </source>
</evidence>
<keyword evidence="2" id="KW-0540">Nuclease</keyword>
<dbReference type="SUPFAM" id="SSF88723">
    <property type="entry name" value="PIN domain-like"/>
    <property type="match status" value="1"/>
</dbReference>
<keyword evidence="5" id="KW-0460">Magnesium</keyword>
<dbReference type="Pfam" id="PF01850">
    <property type="entry name" value="PIN"/>
    <property type="match status" value="1"/>
</dbReference>
<evidence type="ECO:0000256" key="2">
    <source>
        <dbReference type="ARBA" id="ARBA00022722"/>
    </source>
</evidence>
<evidence type="ECO:0000256" key="1">
    <source>
        <dbReference type="ARBA" id="ARBA00022649"/>
    </source>
</evidence>
<dbReference type="InterPro" id="IPR002716">
    <property type="entry name" value="PIN_dom"/>
</dbReference>
<dbReference type="PANTHER" id="PTHR42740">
    <property type="entry name" value="RIBONUCLEASE VAPC3"/>
    <property type="match status" value="1"/>
</dbReference>
<keyword evidence="3" id="KW-0479">Metal-binding</keyword>
<evidence type="ECO:0000313" key="8">
    <source>
        <dbReference type="Proteomes" id="UP000321362"/>
    </source>
</evidence>
<organism evidence="7 8">
    <name type="scientific">Mucilaginibacter ginsenosidivorax</name>
    <dbReference type="NCBI Taxonomy" id="862126"/>
    <lineage>
        <taxon>Bacteria</taxon>
        <taxon>Pseudomonadati</taxon>
        <taxon>Bacteroidota</taxon>
        <taxon>Sphingobacteriia</taxon>
        <taxon>Sphingobacteriales</taxon>
        <taxon>Sphingobacteriaceae</taxon>
        <taxon>Mucilaginibacter</taxon>
    </lineage>
</organism>
<dbReference type="InterPro" id="IPR051749">
    <property type="entry name" value="PINc/VapC_TA_RNase"/>
</dbReference>
<sequence length="141" mass="16168">MTKLLNKEIFLVDTSVWVNFFKGIETESSKFLISNLNNIIIATCPTIVQEMLQGVTSNVSERIVKSHFDNLTKLHEDAYDMAVKAAELYRDLRTKGVTIRKPNDCLIAIYAMSNKLTLLHDDRDFQFIAQHSSLKVMSFHE</sequence>
<evidence type="ECO:0000256" key="4">
    <source>
        <dbReference type="ARBA" id="ARBA00022801"/>
    </source>
</evidence>
<dbReference type="GO" id="GO:0016787">
    <property type="term" value="F:hydrolase activity"/>
    <property type="evidence" value="ECO:0007669"/>
    <property type="project" value="UniProtKB-KW"/>
</dbReference>
<dbReference type="GO" id="GO:0004540">
    <property type="term" value="F:RNA nuclease activity"/>
    <property type="evidence" value="ECO:0007669"/>
    <property type="project" value="TreeGrafter"/>
</dbReference>
<dbReference type="Gene3D" id="3.40.50.1010">
    <property type="entry name" value="5'-nuclease"/>
    <property type="match status" value="1"/>
</dbReference>
<keyword evidence="4" id="KW-0378">Hydrolase</keyword>
<accession>A0A5B8VYX1</accession>
<dbReference type="KEGG" id="mgk:FSB76_07460"/>
<evidence type="ECO:0000259" key="6">
    <source>
        <dbReference type="Pfam" id="PF01850"/>
    </source>
</evidence>
<dbReference type="InterPro" id="IPR029060">
    <property type="entry name" value="PIN-like_dom_sf"/>
</dbReference>
<keyword evidence="1" id="KW-1277">Toxin-antitoxin system</keyword>
<dbReference type="GO" id="GO:0046872">
    <property type="term" value="F:metal ion binding"/>
    <property type="evidence" value="ECO:0007669"/>
    <property type="project" value="UniProtKB-KW"/>
</dbReference>
<keyword evidence="8" id="KW-1185">Reference proteome</keyword>